<organism evidence="1 2">
    <name type="scientific">Phytophthora lilii</name>
    <dbReference type="NCBI Taxonomy" id="2077276"/>
    <lineage>
        <taxon>Eukaryota</taxon>
        <taxon>Sar</taxon>
        <taxon>Stramenopiles</taxon>
        <taxon>Oomycota</taxon>
        <taxon>Peronosporomycetes</taxon>
        <taxon>Peronosporales</taxon>
        <taxon>Peronosporaceae</taxon>
        <taxon>Phytophthora</taxon>
    </lineage>
</organism>
<proteinExistence type="predicted"/>
<dbReference type="Proteomes" id="UP001165083">
    <property type="component" value="Unassembled WGS sequence"/>
</dbReference>
<accession>A0A9W6U0X9</accession>
<sequence>MVVVISWSDLASRFIFSLGLILPTMSLKELLEYKPRDSNQVTQFIAAKSIAPDARTASDKFWSDKMNTGPVPPPPVLKDPKQSQLIRRKIVTVKQTCEVGGHGKKEEVKAKWGQFDSTTVVQLLIRHCDELEVPESFNEFRALRNIKVYNTTI</sequence>
<evidence type="ECO:0000313" key="1">
    <source>
        <dbReference type="EMBL" id="GMF23831.1"/>
    </source>
</evidence>
<comment type="caution">
    <text evidence="1">The sequence shown here is derived from an EMBL/GenBank/DDBJ whole genome shotgun (WGS) entry which is preliminary data.</text>
</comment>
<dbReference type="EMBL" id="BSXW01000490">
    <property type="protein sequence ID" value="GMF23831.1"/>
    <property type="molecule type" value="Genomic_DNA"/>
</dbReference>
<protein>
    <submittedName>
        <fullName evidence="1">Unnamed protein product</fullName>
    </submittedName>
</protein>
<evidence type="ECO:0000313" key="2">
    <source>
        <dbReference type="Proteomes" id="UP001165083"/>
    </source>
</evidence>
<name>A0A9W6U0X9_9STRA</name>
<reference evidence="1" key="1">
    <citation type="submission" date="2023-04" db="EMBL/GenBank/DDBJ databases">
        <title>Phytophthora lilii NBRC 32176.</title>
        <authorList>
            <person name="Ichikawa N."/>
            <person name="Sato H."/>
            <person name="Tonouchi N."/>
        </authorList>
    </citation>
    <scope>NUCLEOTIDE SEQUENCE</scope>
    <source>
        <strain evidence="1">NBRC 32176</strain>
    </source>
</reference>
<dbReference type="AlphaFoldDB" id="A0A9W6U0X9"/>
<gene>
    <name evidence="1" type="ORF">Plil01_000968100</name>
</gene>
<keyword evidence="2" id="KW-1185">Reference proteome</keyword>